<evidence type="ECO:0000256" key="1">
    <source>
        <dbReference type="SAM" id="SignalP"/>
    </source>
</evidence>
<feature type="signal peptide" evidence="1">
    <location>
        <begin position="1"/>
        <end position="24"/>
    </location>
</feature>
<feature type="chain" id="PRO_5015741727" evidence="1">
    <location>
        <begin position="25"/>
        <end position="141"/>
    </location>
</feature>
<keyword evidence="3" id="KW-1185">Reference proteome</keyword>
<dbReference type="EMBL" id="QBKT01000002">
    <property type="protein sequence ID" value="PTX62970.1"/>
    <property type="molecule type" value="Genomic_DNA"/>
</dbReference>
<accession>A0A2T6C3S0</accession>
<dbReference type="RefSeq" id="WP_108114133.1">
    <property type="nucleotide sequence ID" value="NZ_QBKT01000002.1"/>
</dbReference>
<dbReference type="AlphaFoldDB" id="A0A2T6C3S0"/>
<keyword evidence="1" id="KW-0732">Signal</keyword>
<protein>
    <submittedName>
        <fullName evidence="2">Uncharacterized protein</fullName>
    </submittedName>
</protein>
<comment type="caution">
    <text evidence="2">The sequence shown here is derived from an EMBL/GenBank/DDBJ whole genome shotgun (WGS) entry which is preliminary data.</text>
</comment>
<proteinExistence type="predicted"/>
<sequence>MKILKKLSFALVALMLLFSFTAPGGDYVGKWKGKDKGDIGFLTLTSDGYATFEFNGQTMGGKSYNHQGINAAMKYTVNSGTNPKGIDFIIMDNESKREMGRLKGIIKMNSRNEMQMALTFGGGYGRPTDFSKDAVVFNRVK</sequence>
<gene>
    <name evidence="2" type="ORF">C8N46_102371</name>
</gene>
<dbReference type="Proteomes" id="UP000244090">
    <property type="component" value="Unassembled WGS sequence"/>
</dbReference>
<organism evidence="2 3">
    <name type="scientific">Kordia periserrulae</name>
    <dbReference type="NCBI Taxonomy" id="701523"/>
    <lineage>
        <taxon>Bacteria</taxon>
        <taxon>Pseudomonadati</taxon>
        <taxon>Bacteroidota</taxon>
        <taxon>Flavobacteriia</taxon>
        <taxon>Flavobacteriales</taxon>
        <taxon>Flavobacteriaceae</taxon>
        <taxon>Kordia</taxon>
    </lineage>
</organism>
<name>A0A2T6C3S0_9FLAO</name>
<reference evidence="2 3" key="1">
    <citation type="submission" date="2018-04" db="EMBL/GenBank/DDBJ databases">
        <title>Genomic Encyclopedia of Archaeal and Bacterial Type Strains, Phase II (KMG-II): from individual species to whole genera.</title>
        <authorList>
            <person name="Goeker M."/>
        </authorList>
    </citation>
    <scope>NUCLEOTIDE SEQUENCE [LARGE SCALE GENOMIC DNA]</scope>
    <source>
        <strain evidence="2 3">DSM 25731</strain>
    </source>
</reference>
<evidence type="ECO:0000313" key="2">
    <source>
        <dbReference type="EMBL" id="PTX62970.1"/>
    </source>
</evidence>
<evidence type="ECO:0000313" key="3">
    <source>
        <dbReference type="Proteomes" id="UP000244090"/>
    </source>
</evidence>
<dbReference type="OrthoDB" id="1361104at2"/>